<accession>A0ABD3AG79</accession>
<dbReference type="EMBL" id="JBJUIK010000004">
    <property type="protein sequence ID" value="KAL3530634.1"/>
    <property type="molecule type" value="Genomic_DNA"/>
</dbReference>
<keyword evidence="4 7" id="KW-1133">Transmembrane helix</keyword>
<feature type="transmembrane region" description="Helical" evidence="7">
    <location>
        <begin position="303"/>
        <end position="326"/>
    </location>
</feature>
<comment type="subcellular location">
    <subcellularLocation>
        <location evidence="1">Membrane</location>
        <topology evidence="1">Multi-pass membrane protein</topology>
    </subcellularLocation>
</comment>
<feature type="transmembrane region" description="Helical" evidence="7">
    <location>
        <begin position="102"/>
        <end position="121"/>
    </location>
</feature>
<evidence type="ECO:0000256" key="5">
    <source>
        <dbReference type="ARBA" id="ARBA00023136"/>
    </source>
</evidence>
<proteinExistence type="inferred from homology"/>
<keyword evidence="5 7" id="KW-0472">Membrane</keyword>
<dbReference type="AlphaFoldDB" id="A0ABD3AG79"/>
<reference evidence="8 9" key="1">
    <citation type="submission" date="2024-11" db="EMBL/GenBank/DDBJ databases">
        <title>A near-complete genome assembly of Cinchona calisaya.</title>
        <authorList>
            <person name="Lian D.C."/>
            <person name="Zhao X.W."/>
            <person name="Wei L."/>
        </authorList>
    </citation>
    <scope>NUCLEOTIDE SEQUENCE [LARGE SCALE GENOMIC DNA]</scope>
    <source>
        <tissue evidence="8">Nenye</tissue>
    </source>
</reference>
<gene>
    <name evidence="8" type="ORF">ACH5RR_009956</name>
</gene>
<evidence type="ECO:0000256" key="7">
    <source>
        <dbReference type="SAM" id="Phobius"/>
    </source>
</evidence>
<comment type="similarity">
    <text evidence="2">Belongs to the major facilitator superfamily. Proton-dependent oligopeptide transporter (POT/PTR) (TC 2.A.17) family.</text>
</comment>
<dbReference type="InterPro" id="IPR036259">
    <property type="entry name" value="MFS_trans_sf"/>
</dbReference>
<dbReference type="InterPro" id="IPR000109">
    <property type="entry name" value="POT_fam"/>
</dbReference>
<feature type="transmembrane region" description="Helical" evidence="7">
    <location>
        <begin position="59"/>
        <end position="82"/>
    </location>
</feature>
<sequence>MAGLTISATGWVNNLIVYLITEFNVKSIDAAQIFNIVNGCMALFPVVGAIIADSCIGCFSVIWISSIINLLGIILFTLTASFSTLRPKPCSESGICESPSQFQYAILILAMGLGSIGAAGTRFTMGTMGANQLDNQKHQENFFNWFLFTWNTSSIIAATAIVFVEDDVSWAWGFGICVAANVLGLIIFLAGKRFYRDVRPQGSPFKSLACVIIAAISKRKLQLSDKTQDYHNEIILDDGGKEVPVKAAPTESFKFLNRAAIVTQEDTRQDGSIKKSSSSSSSWTLCTVQQVEDLKTLIRIIPLWISGIFLSTPIGIQASLTILQAITMDRQIGSNFKIPSASIMVFVLISGAISLTIIDRLLGPIWEKITCKPLTPLQRIGIGHVLNVLSMAISAFVESKRLRAAKSHKFLQDSPVSVVPISVLWLIPQLIAVGMGEAFHFPGQASLYYQEFPASLKSTSTAMVAMLIGIAFYLSSAFIDLFRSVTNWLPDNINQGRLDNVYWVLVVVGGVNFVYYVVCACLYRYQNNQLSENRRIWILILCRLLGMSCEDWGRLVKWNAKEREEKERREWAGSADC</sequence>
<dbReference type="SUPFAM" id="SSF103473">
    <property type="entry name" value="MFS general substrate transporter"/>
    <property type="match status" value="1"/>
</dbReference>
<dbReference type="Proteomes" id="UP001630127">
    <property type="component" value="Unassembled WGS sequence"/>
</dbReference>
<comment type="similarity">
    <text evidence="6">Belongs to the major facilitator superfamily. Phosphate:H(+) symporter (TC 2.A.1.9) family.</text>
</comment>
<keyword evidence="9" id="KW-1185">Reference proteome</keyword>
<evidence type="ECO:0000256" key="2">
    <source>
        <dbReference type="ARBA" id="ARBA00005982"/>
    </source>
</evidence>
<evidence type="ECO:0000256" key="4">
    <source>
        <dbReference type="ARBA" id="ARBA00022989"/>
    </source>
</evidence>
<keyword evidence="3 7" id="KW-0812">Transmembrane</keyword>
<evidence type="ECO:0000256" key="6">
    <source>
        <dbReference type="ARBA" id="ARBA00044504"/>
    </source>
</evidence>
<dbReference type="Gene3D" id="1.20.1250.20">
    <property type="entry name" value="MFS general substrate transporter like domains"/>
    <property type="match status" value="1"/>
</dbReference>
<evidence type="ECO:0000256" key="3">
    <source>
        <dbReference type="ARBA" id="ARBA00022692"/>
    </source>
</evidence>
<feature type="transmembrane region" description="Helical" evidence="7">
    <location>
        <begin position="170"/>
        <end position="191"/>
    </location>
</feature>
<dbReference type="Pfam" id="PF00854">
    <property type="entry name" value="PTR2"/>
    <property type="match status" value="1"/>
</dbReference>
<feature type="transmembrane region" description="Helical" evidence="7">
    <location>
        <begin position="462"/>
        <end position="482"/>
    </location>
</feature>
<dbReference type="CDD" id="cd17416">
    <property type="entry name" value="MFS_NPF1_2"/>
    <property type="match status" value="1"/>
</dbReference>
<dbReference type="GO" id="GO:0016020">
    <property type="term" value="C:membrane"/>
    <property type="evidence" value="ECO:0007669"/>
    <property type="project" value="UniProtKB-SubCell"/>
</dbReference>
<feature type="transmembrane region" description="Helical" evidence="7">
    <location>
        <begin position="502"/>
        <end position="525"/>
    </location>
</feature>
<dbReference type="PANTHER" id="PTHR11654">
    <property type="entry name" value="OLIGOPEPTIDE TRANSPORTER-RELATED"/>
    <property type="match status" value="1"/>
</dbReference>
<evidence type="ECO:0000256" key="1">
    <source>
        <dbReference type="ARBA" id="ARBA00004141"/>
    </source>
</evidence>
<comment type="caution">
    <text evidence="8">The sequence shown here is derived from an EMBL/GenBank/DDBJ whole genome shotgun (WGS) entry which is preliminary data.</text>
</comment>
<feature type="transmembrane region" description="Helical" evidence="7">
    <location>
        <begin position="33"/>
        <end position="52"/>
    </location>
</feature>
<feature type="transmembrane region" description="Helical" evidence="7">
    <location>
        <begin position="142"/>
        <end position="164"/>
    </location>
</feature>
<evidence type="ECO:0000313" key="8">
    <source>
        <dbReference type="EMBL" id="KAL3530634.1"/>
    </source>
</evidence>
<evidence type="ECO:0000313" key="9">
    <source>
        <dbReference type="Proteomes" id="UP001630127"/>
    </source>
</evidence>
<protein>
    <submittedName>
        <fullName evidence="8">Uncharacterized protein</fullName>
    </submittedName>
</protein>
<name>A0ABD3AG79_9GENT</name>
<feature type="transmembrane region" description="Helical" evidence="7">
    <location>
        <begin position="338"/>
        <end position="358"/>
    </location>
</feature>
<organism evidence="8 9">
    <name type="scientific">Cinchona calisaya</name>
    <dbReference type="NCBI Taxonomy" id="153742"/>
    <lineage>
        <taxon>Eukaryota</taxon>
        <taxon>Viridiplantae</taxon>
        <taxon>Streptophyta</taxon>
        <taxon>Embryophyta</taxon>
        <taxon>Tracheophyta</taxon>
        <taxon>Spermatophyta</taxon>
        <taxon>Magnoliopsida</taxon>
        <taxon>eudicotyledons</taxon>
        <taxon>Gunneridae</taxon>
        <taxon>Pentapetalae</taxon>
        <taxon>asterids</taxon>
        <taxon>lamiids</taxon>
        <taxon>Gentianales</taxon>
        <taxon>Rubiaceae</taxon>
        <taxon>Cinchonoideae</taxon>
        <taxon>Cinchoneae</taxon>
        <taxon>Cinchona</taxon>
    </lineage>
</organism>